<keyword evidence="6" id="KW-0472">Membrane</keyword>
<dbReference type="InterPro" id="IPR000772">
    <property type="entry name" value="Ricin_B_lectin"/>
</dbReference>
<evidence type="ECO:0000256" key="1">
    <source>
        <dbReference type="ARBA" id="ARBA00000382"/>
    </source>
</evidence>
<keyword evidence="8" id="KW-0119">Carbohydrate metabolism</keyword>
<dbReference type="InterPro" id="IPR035992">
    <property type="entry name" value="Ricin_B-like_lectins"/>
</dbReference>
<evidence type="ECO:0000256" key="9">
    <source>
        <dbReference type="ARBA" id="ARBA00023316"/>
    </source>
</evidence>
<evidence type="ECO:0000259" key="15">
    <source>
        <dbReference type="SMART" id="SM00458"/>
    </source>
</evidence>
<keyword evidence="10" id="KW-0624">Polysaccharide degradation</keyword>
<evidence type="ECO:0000256" key="4">
    <source>
        <dbReference type="ARBA" id="ARBA00022475"/>
    </source>
</evidence>
<evidence type="ECO:0000256" key="10">
    <source>
        <dbReference type="ARBA" id="ARBA00023326"/>
    </source>
</evidence>
<dbReference type="SUPFAM" id="SSF50370">
    <property type="entry name" value="Ricin B-like lectins"/>
    <property type="match status" value="1"/>
</dbReference>
<dbReference type="EMBL" id="JNBR01000031">
    <property type="protein sequence ID" value="OQS00450.1"/>
    <property type="molecule type" value="Genomic_DNA"/>
</dbReference>
<dbReference type="AlphaFoldDB" id="A0A0A7CN37"/>
<dbReference type="SUPFAM" id="SSF51445">
    <property type="entry name" value="(Trans)glycosidases"/>
    <property type="match status" value="1"/>
</dbReference>
<keyword evidence="4" id="KW-1003">Cell membrane</keyword>
<evidence type="ECO:0000256" key="7">
    <source>
        <dbReference type="ARBA" id="ARBA00023180"/>
    </source>
</evidence>
<organism evidence="16">
    <name type="scientific">Achlya hypogyna</name>
    <name type="common">Oomycete</name>
    <name type="synonym">Protoachlya hypogyna</name>
    <dbReference type="NCBI Taxonomy" id="1202772"/>
    <lineage>
        <taxon>Eukaryota</taxon>
        <taxon>Sar</taxon>
        <taxon>Stramenopiles</taxon>
        <taxon>Oomycota</taxon>
        <taxon>Saprolegniomycetes</taxon>
        <taxon>Saprolegniales</taxon>
        <taxon>Achlyaceae</taxon>
        <taxon>Achlya</taxon>
    </lineage>
</organism>
<evidence type="ECO:0000313" key="18">
    <source>
        <dbReference type="Proteomes" id="UP000243579"/>
    </source>
</evidence>
<evidence type="ECO:0000256" key="2">
    <source>
        <dbReference type="ARBA" id="ARBA00004236"/>
    </source>
</evidence>
<evidence type="ECO:0000256" key="14">
    <source>
        <dbReference type="SAM" id="SignalP"/>
    </source>
</evidence>
<dbReference type="Gene3D" id="3.20.20.80">
    <property type="entry name" value="Glycosidases"/>
    <property type="match status" value="1"/>
</dbReference>
<dbReference type="PANTHER" id="PTHR16631:SF17">
    <property type="entry name" value="GLUCAN ENDO-1,3-BETA-GLUCOSIDASE BTGC"/>
    <property type="match status" value="1"/>
</dbReference>
<dbReference type="PROSITE" id="PS50231">
    <property type="entry name" value="RICIN_B_LECTIN"/>
    <property type="match status" value="1"/>
</dbReference>
<evidence type="ECO:0000256" key="5">
    <source>
        <dbReference type="ARBA" id="ARBA00022801"/>
    </source>
</evidence>
<evidence type="ECO:0000256" key="12">
    <source>
        <dbReference type="ARBA" id="ARBA00042373"/>
    </source>
</evidence>
<keyword evidence="7" id="KW-0325">Glycoprotein</keyword>
<dbReference type="InterPro" id="IPR050732">
    <property type="entry name" value="Beta-glucan_modifiers"/>
</dbReference>
<comment type="catalytic activity">
    <reaction evidence="1">
        <text>Hydrolysis of (1-&gt;3)-beta-D-glucosidic linkages in (1-&gt;3)-beta-D-glucans.</text>
        <dbReference type="EC" id="3.2.1.39"/>
    </reaction>
</comment>
<dbReference type="Proteomes" id="UP000243579">
    <property type="component" value="Unassembled WGS sequence"/>
</dbReference>
<dbReference type="GO" id="GO:0042973">
    <property type="term" value="F:glucan endo-1,3-beta-D-glucosidase activity"/>
    <property type="evidence" value="ECO:0007669"/>
    <property type="project" value="UniProtKB-EC"/>
</dbReference>
<dbReference type="PANTHER" id="PTHR16631">
    <property type="entry name" value="GLUCAN 1,3-BETA-GLUCOSIDASE"/>
    <property type="match status" value="1"/>
</dbReference>
<dbReference type="Pfam" id="PF00652">
    <property type="entry name" value="Ricin_B_lectin"/>
    <property type="match status" value="1"/>
</dbReference>
<feature type="signal peptide" evidence="14">
    <location>
        <begin position="1"/>
        <end position="20"/>
    </location>
</feature>
<dbReference type="GO" id="GO:0005886">
    <property type="term" value="C:plasma membrane"/>
    <property type="evidence" value="ECO:0007669"/>
    <property type="project" value="UniProtKB-SubCell"/>
</dbReference>
<reference evidence="16 18" key="1">
    <citation type="journal article" date="2014" name="Genome Biol. Evol.">
        <title>The secreted proteins of Achlya hypogyna and Thraustotheca clavata identify the ancestral oomycete secretome and reveal gene acquisitions by horizontal gene transfer.</title>
        <authorList>
            <person name="Misner I."/>
            <person name="Blouin N."/>
            <person name="Leonard G."/>
            <person name="Richards T.A."/>
            <person name="Lane C.E."/>
        </authorList>
    </citation>
    <scope>NUCLEOTIDE SEQUENCE</scope>
    <source>
        <strain evidence="16 18">ATCC 48635</strain>
    </source>
</reference>
<evidence type="ECO:0000256" key="13">
    <source>
        <dbReference type="ARBA" id="ARBA00043078"/>
    </source>
</evidence>
<evidence type="ECO:0000256" key="11">
    <source>
        <dbReference type="ARBA" id="ARBA00037649"/>
    </source>
</evidence>
<evidence type="ECO:0000256" key="6">
    <source>
        <dbReference type="ARBA" id="ARBA00023136"/>
    </source>
</evidence>
<keyword evidence="18" id="KW-1185">Reference proteome</keyword>
<proteinExistence type="predicted"/>
<dbReference type="EMBL" id="KM038465">
    <property type="protein sequence ID" value="AIG55926.1"/>
    <property type="molecule type" value="Genomic_DNA"/>
</dbReference>
<sequence length="393" mass="41781">MVRISNWLGGFCALVAIAAATSGVCYDTYNVSFVDAHFATIKERFGAVRTFQTLANGVNTIDAAAKAGLKIAAGVWIRSNYSADLQAAVDGARRHPEAVLGIFIGNEDLFHNVMSVANVSSAVTAAKTLLRQAGVGQIPVGSVQMDGDWARAPELAAACDIIGVNIYPFFGGAPVSWTHPVLDLDARFSALQKRYGDKVLLTETGWPHAGGNNGPHISSRLNAIAYYQAYERWVAKGHGGASSFYFMFHDNPAKGGFEANFGLAAPDGRWKFDAASPVGFAIRTSDGSVVAQANDALVVRSAADLAPGDLWSLNNDTLVNVGNAQCLDVSPAALNVALYPCTPGNANQRWRIDGGQLVHATHAVCLAVDPTHRNKVQVRACEPSAPHQQFNFK</sequence>
<dbReference type="GO" id="GO:0071555">
    <property type="term" value="P:cell wall organization"/>
    <property type="evidence" value="ECO:0007669"/>
    <property type="project" value="UniProtKB-KW"/>
</dbReference>
<dbReference type="EC" id="3.2.1.39" evidence="3"/>
<dbReference type="InterPro" id="IPR017853">
    <property type="entry name" value="GH"/>
</dbReference>
<accession>A0A0A7CN37</accession>
<dbReference type="OrthoDB" id="68336at2759"/>
<gene>
    <name evidence="17" type="ORF">ACHHYP_03553</name>
</gene>
<feature type="chain" id="PRO_5002025898" description="glucan endo-1,3-beta-D-glucosidase" evidence="14">
    <location>
        <begin position="21"/>
        <end position="393"/>
    </location>
</feature>
<comment type="subcellular location">
    <subcellularLocation>
        <location evidence="2">Cell membrane</location>
    </subcellularLocation>
</comment>
<evidence type="ECO:0000313" key="17">
    <source>
        <dbReference type="EMBL" id="OQS00450.1"/>
    </source>
</evidence>
<comment type="function">
    <text evidence="11">Glucanases play a role in cell expansion during growth, in cell-cell fusion during mating, and in spore release during sporulation. This enzyme may be involved in beta-glucan degradation. Active on laminarin and lichenan.</text>
</comment>
<evidence type="ECO:0000256" key="8">
    <source>
        <dbReference type="ARBA" id="ARBA00023277"/>
    </source>
</evidence>
<keyword evidence="14" id="KW-0732">Signal</keyword>
<name>A0A0A7CN37_ACHHY</name>
<dbReference type="Gene3D" id="2.80.10.50">
    <property type="match status" value="1"/>
</dbReference>
<dbReference type="STRING" id="1202772.A0A0A7CN37"/>
<keyword evidence="5 17" id="KW-0378">Hydrolase</keyword>
<evidence type="ECO:0000256" key="3">
    <source>
        <dbReference type="ARBA" id="ARBA00012780"/>
    </source>
</evidence>
<keyword evidence="9" id="KW-0961">Cell wall biogenesis/degradation</keyword>
<dbReference type="SMART" id="SM00458">
    <property type="entry name" value="RICIN"/>
    <property type="match status" value="1"/>
</dbReference>
<feature type="domain" description="Ricin B lectin" evidence="15">
    <location>
        <begin position="276"/>
        <end position="393"/>
    </location>
</feature>
<dbReference type="GO" id="GO:0000272">
    <property type="term" value="P:polysaccharide catabolic process"/>
    <property type="evidence" value="ECO:0007669"/>
    <property type="project" value="UniProtKB-KW"/>
</dbReference>
<evidence type="ECO:0000313" key="16">
    <source>
        <dbReference type="EMBL" id="AIG55926.1"/>
    </source>
</evidence>
<protein>
    <recommendedName>
        <fullName evidence="3">glucan endo-1,3-beta-D-glucosidase</fullName>
        <ecNumber evidence="3">3.2.1.39</ecNumber>
    </recommendedName>
    <alternativeName>
        <fullName evidence="13">Endo-1,3-beta-glucanase btgC</fullName>
    </alternativeName>
    <alternativeName>
        <fullName evidence="12">Laminarinase btgC</fullName>
    </alternativeName>
</protein>